<dbReference type="Proteomes" id="UP000286434">
    <property type="component" value="Unassembled WGS sequence"/>
</dbReference>
<name>A0AAX2A2E2_9BACL</name>
<evidence type="ECO:0000313" key="2">
    <source>
        <dbReference type="Proteomes" id="UP000286434"/>
    </source>
</evidence>
<sequence>MKPRIFTISMMLLISIVMLTPIIVSAISSSYSYNAVYIVDGKANGIYHTLNKGTATIDGHAFYNGSKENWADGITPPGETVTYCLYREKTGFDTSYGCVNHYVSKNNDKSNVSKIKESFPSKLDSDSSKYYLVIVKSNNGWKIVGSGKLSTP</sequence>
<dbReference type="RefSeq" id="WP_064221095.1">
    <property type="nucleotide sequence ID" value="NZ_JABJUR010000040.1"/>
</dbReference>
<evidence type="ECO:0000313" key="1">
    <source>
        <dbReference type="EMBL" id="RWU12423.1"/>
    </source>
</evidence>
<comment type="caution">
    <text evidence="1">The sequence shown here is derived from an EMBL/GenBank/DDBJ whole genome shotgun (WGS) entry which is preliminary data.</text>
</comment>
<organism evidence="1 2">
    <name type="scientific">Anoxybacillus flavithermus</name>
    <dbReference type="NCBI Taxonomy" id="33934"/>
    <lineage>
        <taxon>Bacteria</taxon>
        <taxon>Bacillati</taxon>
        <taxon>Bacillota</taxon>
        <taxon>Bacilli</taxon>
        <taxon>Bacillales</taxon>
        <taxon>Anoxybacillaceae</taxon>
        <taxon>Anoxybacillus</taxon>
    </lineage>
</organism>
<gene>
    <name evidence="1" type="ORF">EA138_09530</name>
</gene>
<dbReference type="EMBL" id="SBBW01000037">
    <property type="protein sequence ID" value="RWU12423.1"/>
    <property type="molecule type" value="Genomic_DNA"/>
</dbReference>
<accession>A0AAX2A2E2</accession>
<reference evidence="1 2" key="1">
    <citation type="submission" date="2019-01" db="EMBL/GenBank/DDBJ databases">
        <title>Anoxybacillus flavithermus in powdered infant formula.</title>
        <authorList>
            <person name="Rhee M.S."/>
            <person name="Choi I.-G."/>
            <person name="Cho T.J."/>
            <person name="Park B."/>
        </authorList>
    </citation>
    <scope>NUCLEOTIDE SEQUENCE [LARGE SCALE GENOMIC DNA]</scope>
    <source>
        <strain evidence="1 2">FHS-PPAM212</strain>
    </source>
</reference>
<proteinExistence type="predicted"/>
<protein>
    <submittedName>
        <fullName evidence="1">Uncharacterized protein</fullName>
    </submittedName>
</protein>
<dbReference type="AlphaFoldDB" id="A0AAX2A2E2"/>